<name>A0A0G1FS54_9BACT</name>
<comment type="subcellular location">
    <subcellularLocation>
        <location evidence="1">Cell membrane</location>
        <topology evidence="1">Multi-pass membrane protein</topology>
    </subcellularLocation>
    <subcellularLocation>
        <location evidence="9">Membrane</location>
        <topology evidence="9">Multi-pass membrane protein</topology>
    </subcellularLocation>
</comment>
<feature type="transmembrane region" description="Helical" evidence="10">
    <location>
        <begin position="198"/>
        <end position="220"/>
    </location>
</feature>
<keyword evidence="6 10" id="KW-1133">Transmembrane helix</keyword>
<dbReference type="AlphaFoldDB" id="A0A0G1FS54"/>
<dbReference type="PANTHER" id="PTHR12428:SF65">
    <property type="entry name" value="CYTOCHROME C OXIDASE ASSEMBLY PROTEIN COX18, MITOCHONDRIAL"/>
    <property type="match status" value="1"/>
</dbReference>
<dbReference type="Proteomes" id="UP000033831">
    <property type="component" value="Unassembled WGS sequence"/>
</dbReference>
<evidence type="ECO:0000256" key="1">
    <source>
        <dbReference type="ARBA" id="ARBA00004651"/>
    </source>
</evidence>
<dbReference type="InterPro" id="IPR047196">
    <property type="entry name" value="YidC_ALB_C"/>
</dbReference>
<organism evidence="12 13">
    <name type="scientific">Candidatus Nomurabacteria bacterium GW2011_GWF2_43_8</name>
    <dbReference type="NCBI Taxonomy" id="1618779"/>
    <lineage>
        <taxon>Bacteria</taxon>
        <taxon>Candidatus Nomuraibacteriota</taxon>
    </lineage>
</organism>
<evidence type="ECO:0000256" key="8">
    <source>
        <dbReference type="ARBA" id="ARBA00023186"/>
    </source>
</evidence>
<gene>
    <name evidence="12" type="ORF">UW07_C0006G0016</name>
</gene>
<dbReference type="PANTHER" id="PTHR12428">
    <property type="entry name" value="OXA1"/>
    <property type="match status" value="1"/>
</dbReference>
<accession>A0A0G1FS54</accession>
<feature type="domain" description="Membrane insertase YidC/Oxa/ALB C-terminal" evidence="11">
    <location>
        <begin position="31"/>
        <end position="235"/>
    </location>
</feature>
<dbReference type="GO" id="GO:0032977">
    <property type="term" value="F:membrane insertase activity"/>
    <property type="evidence" value="ECO:0007669"/>
    <property type="project" value="InterPro"/>
</dbReference>
<dbReference type="InterPro" id="IPR028055">
    <property type="entry name" value="YidC/Oxa/ALB_C"/>
</dbReference>
<evidence type="ECO:0000256" key="7">
    <source>
        <dbReference type="ARBA" id="ARBA00023136"/>
    </source>
</evidence>
<dbReference type="GO" id="GO:0015031">
    <property type="term" value="P:protein transport"/>
    <property type="evidence" value="ECO:0007669"/>
    <property type="project" value="UniProtKB-KW"/>
</dbReference>
<dbReference type="CDD" id="cd20070">
    <property type="entry name" value="5TM_YidC_Alb3"/>
    <property type="match status" value="1"/>
</dbReference>
<reference evidence="12 13" key="1">
    <citation type="journal article" date="2015" name="Nature">
        <title>rRNA introns, odd ribosomes, and small enigmatic genomes across a large radiation of phyla.</title>
        <authorList>
            <person name="Brown C.T."/>
            <person name="Hug L.A."/>
            <person name="Thomas B.C."/>
            <person name="Sharon I."/>
            <person name="Castelle C.J."/>
            <person name="Singh A."/>
            <person name="Wilkins M.J."/>
            <person name="Williams K.H."/>
            <person name="Banfield J.F."/>
        </authorList>
    </citation>
    <scope>NUCLEOTIDE SEQUENCE [LARGE SCALE GENOMIC DNA]</scope>
</reference>
<evidence type="ECO:0000256" key="6">
    <source>
        <dbReference type="ARBA" id="ARBA00022989"/>
    </source>
</evidence>
<feature type="transmembrane region" description="Helical" evidence="10">
    <location>
        <begin position="95"/>
        <end position="115"/>
    </location>
</feature>
<keyword evidence="7 10" id="KW-0472">Membrane</keyword>
<evidence type="ECO:0000256" key="5">
    <source>
        <dbReference type="ARBA" id="ARBA00022927"/>
    </source>
</evidence>
<comment type="similarity">
    <text evidence="9">Belongs to the OXA1/ALB3/YidC family.</text>
</comment>
<feature type="transmembrane region" description="Helical" evidence="10">
    <location>
        <begin position="31"/>
        <end position="49"/>
    </location>
</feature>
<evidence type="ECO:0000313" key="13">
    <source>
        <dbReference type="Proteomes" id="UP000033831"/>
    </source>
</evidence>
<evidence type="ECO:0000256" key="4">
    <source>
        <dbReference type="ARBA" id="ARBA00022692"/>
    </source>
</evidence>
<dbReference type="InterPro" id="IPR001708">
    <property type="entry name" value="YidC/ALB3/OXA1/COX18"/>
</dbReference>
<evidence type="ECO:0000256" key="9">
    <source>
        <dbReference type="RuleBase" id="RU003945"/>
    </source>
</evidence>
<keyword evidence="2" id="KW-0813">Transport</keyword>
<feature type="transmembrane region" description="Helical" evidence="10">
    <location>
        <begin position="5"/>
        <end position="25"/>
    </location>
</feature>
<proteinExistence type="inferred from homology"/>
<keyword evidence="4 9" id="KW-0812">Transmembrane</keyword>
<evidence type="ECO:0000256" key="2">
    <source>
        <dbReference type="ARBA" id="ARBA00022448"/>
    </source>
</evidence>
<feature type="transmembrane region" description="Helical" evidence="10">
    <location>
        <begin position="135"/>
        <end position="159"/>
    </location>
</feature>
<dbReference type="EMBL" id="LCGX01000006">
    <property type="protein sequence ID" value="KKT24898.1"/>
    <property type="molecule type" value="Genomic_DNA"/>
</dbReference>
<keyword evidence="5" id="KW-0653">Protein transport</keyword>
<evidence type="ECO:0000259" key="11">
    <source>
        <dbReference type="Pfam" id="PF02096"/>
    </source>
</evidence>
<dbReference type="GO" id="GO:0005886">
    <property type="term" value="C:plasma membrane"/>
    <property type="evidence" value="ECO:0007669"/>
    <property type="project" value="UniProtKB-SubCell"/>
</dbReference>
<evidence type="ECO:0000256" key="10">
    <source>
        <dbReference type="SAM" id="Phobius"/>
    </source>
</evidence>
<sequence length="243" mass="26755">MLGNIWNLVLYQPLLNALAVLVSVIPNGDVGIAVVVLTIIVKLILLPLSHKSIESQARMNILTPELNKIKASGASKEEQARLTFDLYKKNKTNPFSGCLLVLIQIPIIFALYYVFLKGINFEGSVLYSFIPTPGTHNMVFLGLIDITSKSALLAILAGVSQYLQAHFMPKPAPSPTTPGTGSSFQESFTKSMSVQMKYIFPFIVAFIAYSISGAVALYWITSNLFMVGQQIYIKKKEFTPVTK</sequence>
<protein>
    <submittedName>
        <fullName evidence="12">Membrane protein insertase YidC</fullName>
    </submittedName>
</protein>
<keyword evidence="3" id="KW-1003">Cell membrane</keyword>
<dbReference type="NCBIfam" id="TIGR03592">
    <property type="entry name" value="yidC_oxa1_cterm"/>
    <property type="match status" value="1"/>
</dbReference>
<dbReference type="GO" id="GO:0051205">
    <property type="term" value="P:protein insertion into membrane"/>
    <property type="evidence" value="ECO:0007669"/>
    <property type="project" value="TreeGrafter"/>
</dbReference>
<evidence type="ECO:0000256" key="3">
    <source>
        <dbReference type="ARBA" id="ARBA00022475"/>
    </source>
</evidence>
<evidence type="ECO:0000313" key="12">
    <source>
        <dbReference type="EMBL" id="KKT24898.1"/>
    </source>
</evidence>
<dbReference type="Pfam" id="PF02096">
    <property type="entry name" value="60KD_IMP"/>
    <property type="match status" value="1"/>
</dbReference>
<keyword evidence="8" id="KW-0143">Chaperone</keyword>
<comment type="caution">
    <text evidence="12">The sequence shown here is derived from an EMBL/GenBank/DDBJ whole genome shotgun (WGS) entry which is preliminary data.</text>
</comment>